<gene>
    <name evidence="15 18" type="primary">ilvD</name>
    <name evidence="18" type="ORF">HGA06_04925</name>
</gene>
<dbReference type="GO" id="GO:0000287">
    <property type="term" value="F:magnesium ion binding"/>
    <property type="evidence" value="ECO:0007669"/>
    <property type="project" value="UniProtKB-UniRule"/>
</dbReference>
<comment type="caution">
    <text evidence="15">Lacks conserved residue(s) required for the propagation of feature annotation.</text>
</comment>
<keyword evidence="19" id="KW-1185">Reference proteome</keyword>
<dbReference type="InterPro" id="IPR056740">
    <property type="entry name" value="ILV_EDD_C"/>
</dbReference>
<dbReference type="RefSeq" id="WP_168437791.1">
    <property type="nucleotide sequence ID" value="NZ_JAAXOU010000027.1"/>
</dbReference>
<comment type="cofactor">
    <cofactor evidence="15">
        <name>[2Fe-2S] cluster</name>
        <dbReference type="ChEBI" id="CHEBI:190135"/>
    </cofactor>
    <text evidence="15">Binds 1 [2Fe-2S] cluster per subunit. This cluster acts as a Lewis acid cofactor.</text>
</comment>
<evidence type="ECO:0000256" key="3">
    <source>
        <dbReference type="ARBA" id="ARBA00022605"/>
    </source>
</evidence>
<keyword evidence="3 15" id="KW-0028">Amino-acid biosynthesis</keyword>
<evidence type="ECO:0000256" key="4">
    <source>
        <dbReference type="ARBA" id="ARBA00022714"/>
    </source>
</evidence>
<dbReference type="Proteomes" id="UP000570003">
    <property type="component" value="Unassembled WGS sequence"/>
</dbReference>
<comment type="function">
    <text evidence="15">Functions in the biosynthesis of branched-chain amino acids. Catalyzes the dehydration of (2R,3R)-2,3-dihydroxy-3-methylpentanoate (2,3-dihydroxy-3-methylvalerate) into 2-oxo-3-methylpentanoate (2-oxo-3-methylvalerate) and of (2R)-2,3-dihydroxy-3-methylbutanoate (2,3-dihydroxyisovalerate) into 2-oxo-3-methylbutanoate (2-oxoisovalerate), the penultimate precursor to L-isoleucine and L-valine, respectively.</text>
</comment>
<feature type="binding site" description="via carbamate group" evidence="15">
    <location>
        <position position="125"/>
    </location>
    <ligand>
        <name>Mg(2+)</name>
        <dbReference type="ChEBI" id="CHEBI:18420"/>
    </ligand>
</feature>
<feature type="domain" description="Dihydroxy-acid/6-phosphogluconate dehydratase N-terminal" evidence="16">
    <location>
        <begin position="35"/>
        <end position="364"/>
    </location>
</feature>
<dbReference type="Gene3D" id="3.50.30.80">
    <property type="entry name" value="IlvD/EDD C-terminal domain-like"/>
    <property type="match status" value="1"/>
</dbReference>
<evidence type="ECO:0000256" key="1">
    <source>
        <dbReference type="ARBA" id="ARBA00001946"/>
    </source>
</evidence>
<evidence type="ECO:0000256" key="9">
    <source>
        <dbReference type="ARBA" id="ARBA00023239"/>
    </source>
</evidence>
<dbReference type="HAMAP" id="MF_00012">
    <property type="entry name" value="IlvD"/>
    <property type="match status" value="1"/>
</dbReference>
<evidence type="ECO:0000256" key="14">
    <source>
        <dbReference type="ARBA" id="ARBA00029490"/>
    </source>
</evidence>
<proteinExistence type="inferred from homology"/>
<evidence type="ECO:0000256" key="2">
    <source>
        <dbReference type="ARBA" id="ARBA00006486"/>
    </source>
</evidence>
<evidence type="ECO:0000256" key="6">
    <source>
        <dbReference type="ARBA" id="ARBA00022842"/>
    </source>
</evidence>
<evidence type="ECO:0000259" key="17">
    <source>
        <dbReference type="Pfam" id="PF24877"/>
    </source>
</evidence>
<dbReference type="SUPFAM" id="SSF52016">
    <property type="entry name" value="LeuD/IlvD-like"/>
    <property type="match status" value="1"/>
</dbReference>
<organism evidence="18 19">
    <name type="scientific">Streptomyces somaliensis (strain ATCC 33201 / DSM 40738 / JCM 12659 / KCTC 9044 / NCTC 11332 / NRRL B-12077 / IP 733)</name>
    <dbReference type="NCBI Taxonomy" id="1134445"/>
    <lineage>
        <taxon>Bacteria</taxon>
        <taxon>Bacillati</taxon>
        <taxon>Actinomycetota</taxon>
        <taxon>Actinomycetes</taxon>
        <taxon>Kitasatosporales</taxon>
        <taxon>Streptomycetaceae</taxon>
        <taxon>Streptomyces</taxon>
    </lineage>
</organism>
<dbReference type="InterPro" id="IPR004404">
    <property type="entry name" value="DihydroxyA_deHydtase"/>
</dbReference>
<comment type="pathway">
    <text evidence="12 15">Amino-acid biosynthesis; L-valine biosynthesis; L-valine from pyruvate: step 3/4.</text>
</comment>
<dbReference type="PANTHER" id="PTHR43661:SF3">
    <property type="entry name" value="D-XYLONATE DEHYDRATASE YAGF-RELATED"/>
    <property type="match status" value="1"/>
</dbReference>
<evidence type="ECO:0000256" key="12">
    <source>
        <dbReference type="ARBA" id="ARBA00029436"/>
    </source>
</evidence>
<dbReference type="GO" id="GO:0051537">
    <property type="term" value="F:2 iron, 2 sulfur cluster binding"/>
    <property type="evidence" value="ECO:0007669"/>
    <property type="project" value="UniProtKB-UniRule"/>
</dbReference>
<evidence type="ECO:0000256" key="10">
    <source>
        <dbReference type="ARBA" id="ARBA00023304"/>
    </source>
</evidence>
<name>A0AA44ICC6_STRE0</name>
<dbReference type="NCBIfam" id="TIGR00110">
    <property type="entry name" value="ilvD"/>
    <property type="match status" value="1"/>
</dbReference>
<keyword evidence="5 15" id="KW-0479">Metal-binding</keyword>
<reference evidence="18 19" key="1">
    <citation type="submission" date="2020-04" db="EMBL/GenBank/DDBJ databases">
        <title>MicrobeNet Type strains.</title>
        <authorList>
            <person name="Nicholson A.C."/>
        </authorList>
    </citation>
    <scope>NUCLEOTIDE SEQUENCE [LARGE SCALE GENOMIC DNA]</scope>
    <source>
        <strain evidence="18 19">DSM 40738</strain>
    </source>
</reference>
<sequence>MPQLRSRTVTHGRNMAGARALMRASGVPGEDIGRKPIVAVANSFTEFVPGHTHLQPVGRIVSDAVRAAGAIPREFNTIAVDDGIAMGHGGMLYSLPSRDLIADSVEYMVEAHCADALICISNCDKITPGMLMAALRLNIPTVFVSGGPMESGRATLVDGTVRTLDLVDAISDAVNDAVSDEDILRIEENACPTCGSCSGMFTANSMNCLTEAIGLSLPGNGSVLATHTARRALYENAARTVVEITRRYYEQDDASVLPRGVATFAAFENAMALDIAMGGSTNTILHLLAAAQEAGVPFGLEEIDAVSRRVPCLAKVAPNTAKDRTYYMEDVHRAGGIPALLGELHRAGLLNEDVHAVHSPSLADWLKTWDVRGGSPSAEAVEMWHAAPGCVRSAEAFSQSERWEALDLDAEGGCIRSAEHAYSEDGGLAVLRGNLAVDGCVVKTAGVDESIWTFEGPAVVCESQEEAVEKILNKRVRDGDVVVIRYEGPKGGPGMQEMLYPTSFLKGRGLGKTCALVTDGRFSGGTSGLSIGHASPEAASGGTIALVEDGDRIRIDIPNRTIELLVDDAVLAARRAALAGAYAPRNRTRRVSAALRAYAAMATSADKGAVRDVTKLP</sequence>
<evidence type="ECO:0000256" key="15">
    <source>
        <dbReference type="HAMAP-Rule" id="MF_00012"/>
    </source>
</evidence>
<comment type="pathway">
    <text evidence="13 15">Amino-acid biosynthesis; L-isoleucine biosynthesis; L-isoleucine from 2-oxobutanoate: step 3/4.</text>
</comment>
<keyword evidence="6 15" id="KW-0460">Magnesium</keyword>
<dbReference type="FunFam" id="3.50.30.80:FF:000001">
    <property type="entry name" value="Dihydroxy-acid dehydratase"/>
    <property type="match status" value="1"/>
</dbReference>
<dbReference type="NCBIfam" id="NF009103">
    <property type="entry name" value="PRK12448.1"/>
    <property type="match status" value="1"/>
</dbReference>
<feature type="domain" description="Dihydroxy-acid/6-phosphogluconate dehydratase C-terminal" evidence="17">
    <location>
        <begin position="414"/>
        <end position="609"/>
    </location>
</feature>
<keyword evidence="7 15" id="KW-0408">Iron</keyword>
<comment type="subunit">
    <text evidence="15">Homodimer.</text>
</comment>
<comment type="cofactor">
    <cofactor evidence="1 15">
        <name>Mg(2+)</name>
        <dbReference type="ChEBI" id="CHEBI:18420"/>
    </cofactor>
</comment>
<dbReference type="PANTHER" id="PTHR43661">
    <property type="entry name" value="D-XYLONATE DEHYDRATASE"/>
    <property type="match status" value="1"/>
</dbReference>
<keyword evidence="4 15" id="KW-0001">2Fe-2S</keyword>
<evidence type="ECO:0000259" key="16">
    <source>
        <dbReference type="Pfam" id="PF00920"/>
    </source>
</evidence>
<evidence type="ECO:0000313" key="18">
    <source>
        <dbReference type="EMBL" id="NKY13539.1"/>
    </source>
</evidence>
<comment type="catalytic activity">
    <reaction evidence="15">
        <text>(2R,3R)-2,3-dihydroxy-3-methylpentanoate = (S)-3-methyl-2-oxopentanoate + H2O</text>
        <dbReference type="Rhea" id="RHEA:27694"/>
        <dbReference type="ChEBI" id="CHEBI:15377"/>
        <dbReference type="ChEBI" id="CHEBI:35146"/>
        <dbReference type="ChEBI" id="CHEBI:49258"/>
        <dbReference type="EC" id="4.2.1.9"/>
    </reaction>
</comment>
<dbReference type="GO" id="GO:0009099">
    <property type="term" value="P:L-valine biosynthetic process"/>
    <property type="evidence" value="ECO:0007669"/>
    <property type="project" value="UniProtKB-UniRule"/>
</dbReference>
<dbReference type="EC" id="4.2.1.9" evidence="14 15"/>
<dbReference type="AlphaFoldDB" id="A0AA44ICC6"/>
<comment type="similarity">
    <text evidence="2 15">Belongs to the IlvD/Edd family.</text>
</comment>
<dbReference type="Pfam" id="PF24877">
    <property type="entry name" value="ILV_EDD_C"/>
    <property type="match status" value="1"/>
</dbReference>
<evidence type="ECO:0000256" key="5">
    <source>
        <dbReference type="ARBA" id="ARBA00022723"/>
    </source>
</evidence>
<feature type="modified residue" description="N6-carboxylysine" evidence="15">
    <location>
        <position position="125"/>
    </location>
</feature>
<evidence type="ECO:0000256" key="7">
    <source>
        <dbReference type="ARBA" id="ARBA00023004"/>
    </source>
</evidence>
<feature type="binding site" evidence="15">
    <location>
        <position position="124"/>
    </location>
    <ligand>
        <name>Mg(2+)</name>
        <dbReference type="ChEBI" id="CHEBI:18420"/>
    </ligand>
</feature>
<dbReference type="PROSITE" id="PS00887">
    <property type="entry name" value="ILVD_EDD_2"/>
    <property type="match status" value="1"/>
</dbReference>
<feature type="active site" description="Proton acceptor" evidence="15">
    <location>
        <position position="523"/>
    </location>
</feature>
<dbReference type="InterPro" id="IPR020558">
    <property type="entry name" value="DiOHA_6PGluconate_deHydtase_CS"/>
</dbReference>
<keyword evidence="8 15" id="KW-0411">Iron-sulfur</keyword>
<feature type="binding site" evidence="15">
    <location>
        <position position="497"/>
    </location>
    <ligand>
        <name>Mg(2+)</name>
        <dbReference type="ChEBI" id="CHEBI:18420"/>
    </ligand>
</feature>
<dbReference type="GO" id="GO:0009097">
    <property type="term" value="P:isoleucine biosynthetic process"/>
    <property type="evidence" value="ECO:0007669"/>
    <property type="project" value="UniProtKB-UniRule"/>
</dbReference>
<keyword evidence="9 15" id="KW-0456">Lyase</keyword>
<dbReference type="InterPro" id="IPR042096">
    <property type="entry name" value="Dihydro-acid_dehy_C"/>
</dbReference>
<dbReference type="PROSITE" id="PS00886">
    <property type="entry name" value="ILVD_EDD_1"/>
    <property type="match status" value="1"/>
</dbReference>
<dbReference type="EMBL" id="JAAXOU010000027">
    <property type="protein sequence ID" value="NKY13539.1"/>
    <property type="molecule type" value="Genomic_DNA"/>
</dbReference>
<keyword evidence="10 15" id="KW-0100">Branched-chain amino acid biosynthesis</keyword>
<feature type="binding site" evidence="15">
    <location>
        <position position="82"/>
    </location>
    <ligand>
        <name>Mg(2+)</name>
        <dbReference type="ChEBI" id="CHEBI:18420"/>
    </ligand>
</feature>
<comment type="catalytic activity">
    <reaction evidence="11">
        <text>(2R)-2,3-dihydroxy-3-methylbutanoate = 3-methyl-2-oxobutanoate + H2O</text>
        <dbReference type="Rhea" id="RHEA:24809"/>
        <dbReference type="ChEBI" id="CHEBI:11851"/>
        <dbReference type="ChEBI" id="CHEBI:15377"/>
        <dbReference type="ChEBI" id="CHEBI:49072"/>
        <dbReference type="EC" id="4.2.1.9"/>
    </reaction>
    <physiologicalReaction direction="left-to-right" evidence="11">
        <dbReference type="Rhea" id="RHEA:24810"/>
    </physiologicalReaction>
</comment>
<dbReference type="GO" id="GO:0005829">
    <property type="term" value="C:cytosol"/>
    <property type="evidence" value="ECO:0007669"/>
    <property type="project" value="TreeGrafter"/>
</dbReference>
<evidence type="ECO:0000256" key="8">
    <source>
        <dbReference type="ARBA" id="ARBA00023014"/>
    </source>
</evidence>
<accession>A0AA44ICC6</accession>
<dbReference type="InterPro" id="IPR000581">
    <property type="entry name" value="ILV_EDD_N"/>
</dbReference>
<evidence type="ECO:0000256" key="13">
    <source>
        <dbReference type="ARBA" id="ARBA00029437"/>
    </source>
</evidence>
<dbReference type="InterPro" id="IPR037237">
    <property type="entry name" value="IlvD/EDD_N"/>
</dbReference>
<dbReference type="Pfam" id="PF00920">
    <property type="entry name" value="ILVD_EDD_N"/>
    <property type="match status" value="1"/>
</dbReference>
<comment type="caution">
    <text evidence="18">The sequence shown here is derived from an EMBL/GenBank/DDBJ whole genome shotgun (WGS) entry which is preliminary data.</text>
</comment>
<protein>
    <recommendedName>
        <fullName evidence="14 15">Dihydroxy-acid dehydratase</fullName>
        <shortName evidence="15">DAD</shortName>
        <ecNumber evidence="14 15">4.2.1.9</ecNumber>
    </recommendedName>
</protein>
<dbReference type="SUPFAM" id="SSF143975">
    <property type="entry name" value="IlvD/EDD N-terminal domain-like"/>
    <property type="match status" value="1"/>
</dbReference>
<evidence type="ECO:0000256" key="11">
    <source>
        <dbReference type="ARBA" id="ARBA00029304"/>
    </source>
</evidence>
<dbReference type="GO" id="GO:0004160">
    <property type="term" value="F:dihydroxy-acid dehydratase activity"/>
    <property type="evidence" value="ECO:0007669"/>
    <property type="project" value="UniProtKB-UniRule"/>
</dbReference>
<evidence type="ECO:0000313" key="19">
    <source>
        <dbReference type="Proteomes" id="UP000570003"/>
    </source>
</evidence>